<dbReference type="Proteomes" id="UP000076858">
    <property type="component" value="Unassembled WGS sequence"/>
</dbReference>
<comment type="caution">
    <text evidence="9">The sequence shown here is derived from an EMBL/GenBank/DDBJ whole genome shotgun (WGS) entry which is preliminary data.</text>
</comment>
<dbReference type="PROSITE" id="PS50011">
    <property type="entry name" value="PROTEIN_KINASE_DOM"/>
    <property type="match status" value="1"/>
</dbReference>
<dbReference type="InterPro" id="IPR011009">
    <property type="entry name" value="Kinase-like_dom_sf"/>
</dbReference>
<evidence type="ECO:0000256" key="1">
    <source>
        <dbReference type="ARBA" id="ARBA00012513"/>
    </source>
</evidence>
<protein>
    <recommendedName>
        <fullName evidence="1">non-specific serine/threonine protein kinase</fullName>
        <ecNumber evidence="1">2.7.11.1</ecNumber>
    </recommendedName>
</protein>
<dbReference type="InterPro" id="IPR000719">
    <property type="entry name" value="Prot_kinase_dom"/>
</dbReference>
<dbReference type="AlphaFoldDB" id="A0A0P6A2Y8"/>
<dbReference type="SMART" id="SM00220">
    <property type="entry name" value="S_TKc"/>
    <property type="match status" value="1"/>
</dbReference>
<dbReference type="Gene3D" id="1.10.510.10">
    <property type="entry name" value="Transferase(Phosphotransferase) domain 1"/>
    <property type="match status" value="1"/>
</dbReference>
<dbReference type="SUPFAM" id="SSF48371">
    <property type="entry name" value="ARM repeat"/>
    <property type="match status" value="1"/>
</dbReference>
<dbReference type="InterPro" id="IPR011989">
    <property type="entry name" value="ARM-like"/>
</dbReference>
<proteinExistence type="predicted"/>
<keyword evidence="2" id="KW-0723">Serine/threonine-protein kinase</keyword>
<gene>
    <name evidence="9" type="ORF">APZ42_025566</name>
</gene>
<evidence type="ECO:0000313" key="10">
    <source>
        <dbReference type="Proteomes" id="UP000076858"/>
    </source>
</evidence>
<dbReference type="EC" id="2.7.11.1" evidence="1"/>
<dbReference type="STRING" id="35525.A0A0P6A2Y8"/>
<dbReference type="GO" id="GO:0005524">
    <property type="term" value="F:ATP binding"/>
    <property type="evidence" value="ECO:0007669"/>
    <property type="project" value="UniProtKB-UniRule"/>
</dbReference>
<sequence>MEEYEVLEKIGEGSFGRVYKARHRHLRGLVALKFIPKIGRTETELQSLRHEFEIQKGLRHPNIVHVLGAFETFKELVVITEYVESDLYKLLEDGTLCEDKMRMVACQLLSALYYLHTDRILHRDIKPQNILLTCDGIIKLCDFGFARSMDLNTYVLTSVKGTPLYMAPEIIEEKPYDHNADLWSLGCILYELLVGSPPFCTTSLLQLIRKIRYETVPWPTNLSPGCLNLLQGLLEKDPRRRLSWPHLLEHPFLENKVLLPPEKLRPQLPLTTALTASQELAKEIQRQDLSQRMPFKNKVFTRALQRLEEYERRRNSAPVSQPKQAIAHPAAAFHSTQFNPAFGDWTRRQSAVTDIHHLPPAMDPRISERQQLLEKILETTRWRTKQNVADIDPLDAGTNPYNFILSEKALPISPRGQSTIPETVSPSQEAKIEAKETTVEVNAATAAAAAGPLLSKSLENEEWEEFLDGTLSDAIENPQTLEQRDLIAVVVAPLRNVNASPSLVERIATLLAVPWAGIDREDTVDEELIVRAYADTRVVPNLLYACKVMIQRRSGDNRSTGSIDSKKTDAELTADDLQSLEMLLGLMARLVHLRTTAEFINQFCDAVCVLDCAAAIHHLLSVDRRKAHAVGHILAILSHVLRTRAENVSVVQDILTQRDTNLVRLLSNRNPMIRSRCCTLIGYLSLRGTDKLKELGRQPVVVERVEQLLADSDPRVRQSATFAYRLLSGHKNRTGN</sequence>
<dbReference type="InterPro" id="IPR017441">
    <property type="entry name" value="Protein_kinase_ATP_BS"/>
</dbReference>
<keyword evidence="5 9" id="KW-0418">Kinase</keyword>
<keyword evidence="3" id="KW-0808">Transferase</keyword>
<evidence type="ECO:0000256" key="3">
    <source>
        <dbReference type="ARBA" id="ARBA00022679"/>
    </source>
</evidence>
<dbReference type="SUPFAM" id="SSF56112">
    <property type="entry name" value="Protein kinase-like (PK-like)"/>
    <property type="match status" value="1"/>
</dbReference>
<reference evidence="9 10" key="1">
    <citation type="submission" date="2016-03" db="EMBL/GenBank/DDBJ databases">
        <title>EvidentialGene: Evidence-directed Construction of Genes on Genomes.</title>
        <authorList>
            <person name="Gilbert D.G."/>
            <person name="Choi J.-H."/>
            <person name="Mockaitis K."/>
            <person name="Colbourne J."/>
            <person name="Pfrender M."/>
        </authorList>
    </citation>
    <scope>NUCLEOTIDE SEQUENCE [LARGE SCALE GENOMIC DNA]</scope>
    <source>
        <strain evidence="9 10">Xinb3</strain>
        <tissue evidence="9">Complete organism</tissue>
    </source>
</reference>
<dbReference type="Gene3D" id="1.25.10.10">
    <property type="entry name" value="Leucine-rich Repeat Variant"/>
    <property type="match status" value="1"/>
</dbReference>
<evidence type="ECO:0000256" key="4">
    <source>
        <dbReference type="ARBA" id="ARBA00022741"/>
    </source>
</evidence>
<dbReference type="FunFam" id="3.30.200.20:FF:000042">
    <property type="entry name" value="Aurora kinase A"/>
    <property type="match status" value="1"/>
</dbReference>
<keyword evidence="10" id="KW-1185">Reference proteome</keyword>
<dbReference type="GO" id="GO:0004674">
    <property type="term" value="F:protein serine/threonine kinase activity"/>
    <property type="evidence" value="ECO:0007669"/>
    <property type="project" value="UniProtKB-KW"/>
</dbReference>
<dbReference type="InterPro" id="IPR016024">
    <property type="entry name" value="ARM-type_fold"/>
</dbReference>
<keyword evidence="4" id="KW-0547">Nucleotide-binding</keyword>
<comment type="catalytic activity">
    <reaction evidence="7">
        <text>L-threonyl-[protein] + ATP = O-phospho-L-threonyl-[protein] + ADP + H(+)</text>
        <dbReference type="Rhea" id="RHEA:46608"/>
        <dbReference type="Rhea" id="RHEA-COMP:11060"/>
        <dbReference type="Rhea" id="RHEA-COMP:11605"/>
        <dbReference type="ChEBI" id="CHEBI:15378"/>
        <dbReference type="ChEBI" id="CHEBI:30013"/>
        <dbReference type="ChEBI" id="CHEBI:30616"/>
        <dbReference type="ChEBI" id="CHEBI:61977"/>
        <dbReference type="ChEBI" id="CHEBI:456216"/>
        <dbReference type="EC" id="2.7.11.1"/>
    </reaction>
</comment>
<keyword evidence="6" id="KW-0067">ATP-binding</keyword>
<dbReference type="PANTHER" id="PTHR22983">
    <property type="entry name" value="PROTEIN KINASE RELATED"/>
    <property type="match status" value="1"/>
</dbReference>
<organism evidence="9 10">
    <name type="scientific">Daphnia magna</name>
    <dbReference type="NCBI Taxonomy" id="35525"/>
    <lineage>
        <taxon>Eukaryota</taxon>
        <taxon>Metazoa</taxon>
        <taxon>Ecdysozoa</taxon>
        <taxon>Arthropoda</taxon>
        <taxon>Crustacea</taxon>
        <taxon>Branchiopoda</taxon>
        <taxon>Diplostraca</taxon>
        <taxon>Cladocera</taxon>
        <taxon>Anomopoda</taxon>
        <taxon>Daphniidae</taxon>
        <taxon>Daphnia</taxon>
    </lineage>
</organism>
<dbReference type="PANTHER" id="PTHR22983:SF6">
    <property type="entry name" value="SERINE_THREONINE-PROTEIN KINASE 36"/>
    <property type="match status" value="1"/>
</dbReference>
<dbReference type="GO" id="GO:0005737">
    <property type="term" value="C:cytoplasm"/>
    <property type="evidence" value="ECO:0007669"/>
    <property type="project" value="UniProtKB-ARBA"/>
</dbReference>
<dbReference type="InterPro" id="IPR008271">
    <property type="entry name" value="Ser/Thr_kinase_AS"/>
</dbReference>
<accession>A0A0P6A2Y8</accession>
<dbReference type="OrthoDB" id="266718at2759"/>
<evidence type="ECO:0000256" key="6">
    <source>
        <dbReference type="ARBA" id="ARBA00022840"/>
    </source>
</evidence>
<evidence type="ECO:0000256" key="8">
    <source>
        <dbReference type="ARBA" id="ARBA00048679"/>
    </source>
</evidence>
<dbReference type="PROSITE" id="PS00107">
    <property type="entry name" value="PROTEIN_KINASE_ATP"/>
    <property type="match status" value="1"/>
</dbReference>
<dbReference type="EMBL" id="LRGB01001901">
    <property type="protein sequence ID" value="KZS10055.1"/>
    <property type="molecule type" value="Genomic_DNA"/>
</dbReference>
<dbReference type="Pfam" id="PF00069">
    <property type="entry name" value="Pkinase"/>
    <property type="match status" value="1"/>
</dbReference>
<dbReference type="PROSITE" id="PS00108">
    <property type="entry name" value="PROTEIN_KINASE_ST"/>
    <property type="match status" value="1"/>
</dbReference>
<dbReference type="GO" id="GO:0007224">
    <property type="term" value="P:smoothened signaling pathway"/>
    <property type="evidence" value="ECO:0007669"/>
    <property type="project" value="TreeGrafter"/>
</dbReference>
<evidence type="ECO:0000256" key="5">
    <source>
        <dbReference type="ARBA" id="ARBA00022777"/>
    </source>
</evidence>
<dbReference type="CDD" id="cd14002">
    <property type="entry name" value="STKc_STK36"/>
    <property type="match status" value="1"/>
</dbReference>
<comment type="catalytic activity">
    <reaction evidence="8">
        <text>L-seryl-[protein] + ATP = O-phospho-L-seryl-[protein] + ADP + H(+)</text>
        <dbReference type="Rhea" id="RHEA:17989"/>
        <dbReference type="Rhea" id="RHEA-COMP:9863"/>
        <dbReference type="Rhea" id="RHEA-COMP:11604"/>
        <dbReference type="ChEBI" id="CHEBI:15378"/>
        <dbReference type="ChEBI" id="CHEBI:29999"/>
        <dbReference type="ChEBI" id="CHEBI:30616"/>
        <dbReference type="ChEBI" id="CHEBI:83421"/>
        <dbReference type="ChEBI" id="CHEBI:456216"/>
        <dbReference type="EC" id="2.7.11.1"/>
    </reaction>
</comment>
<evidence type="ECO:0000256" key="7">
    <source>
        <dbReference type="ARBA" id="ARBA00047899"/>
    </source>
</evidence>
<evidence type="ECO:0000313" key="9">
    <source>
        <dbReference type="EMBL" id="KZS10055.1"/>
    </source>
</evidence>
<evidence type="ECO:0000256" key="2">
    <source>
        <dbReference type="ARBA" id="ARBA00022527"/>
    </source>
</evidence>
<name>A0A0P6A2Y8_9CRUS</name>
<dbReference type="FunFam" id="1.10.510.10:FF:001609">
    <property type="entry name" value="Fused serine/threonine kinase-like protein"/>
    <property type="match status" value="1"/>
</dbReference>